<name>A0ABQ9IAJ3_9NEOP</name>
<feature type="region of interest" description="Disordered" evidence="1">
    <location>
        <begin position="20"/>
        <end position="75"/>
    </location>
</feature>
<organism evidence="2 3">
    <name type="scientific">Dryococelus australis</name>
    <dbReference type="NCBI Taxonomy" id="614101"/>
    <lineage>
        <taxon>Eukaryota</taxon>
        <taxon>Metazoa</taxon>
        <taxon>Ecdysozoa</taxon>
        <taxon>Arthropoda</taxon>
        <taxon>Hexapoda</taxon>
        <taxon>Insecta</taxon>
        <taxon>Pterygota</taxon>
        <taxon>Neoptera</taxon>
        <taxon>Polyneoptera</taxon>
        <taxon>Phasmatodea</taxon>
        <taxon>Verophasmatodea</taxon>
        <taxon>Anareolatae</taxon>
        <taxon>Phasmatidae</taxon>
        <taxon>Eurycanthinae</taxon>
        <taxon>Dryococelus</taxon>
    </lineage>
</organism>
<gene>
    <name evidence="2" type="ORF">PR048_006289</name>
</gene>
<protein>
    <submittedName>
        <fullName evidence="2">Uncharacterized protein</fullName>
    </submittedName>
</protein>
<evidence type="ECO:0000313" key="3">
    <source>
        <dbReference type="Proteomes" id="UP001159363"/>
    </source>
</evidence>
<keyword evidence="3" id="KW-1185">Reference proteome</keyword>
<feature type="compositionally biased region" description="Basic and acidic residues" evidence="1">
    <location>
        <begin position="20"/>
        <end position="38"/>
    </location>
</feature>
<reference evidence="2 3" key="1">
    <citation type="submission" date="2023-02" db="EMBL/GenBank/DDBJ databases">
        <title>LHISI_Scaffold_Assembly.</title>
        <authorList>
            <person name="Stuart O.P."/>
            <person name="Cleave R."/>
            <person name="Magrath M.J.L."/>
            <person name="Mikheyev A.S."/>
        </authorList>
    </citation>
    <scope>NUCLEOTIDE SEQUENCE [LARGE SCALE GENOMIC DNA]</scope>
    <source>
        <strain evidence="2">Daus_M_001</strain>
        <tissue evidence="2">Leg muscle</tissue>
    </source>
</reference>
<comment type="caution">
    <text evidence="2">The sequence shown here is derived from an EMBL/GenBank/DDBJ whole genome shotgun (WGS) entry which is preliminary data.</text>
</comment>
<sequence>MKPVINPIIVMEVTQATARRNKDSVNDRNRALARESECPLHGTLQSKKHRREARGEKLSPQTPLSRPKWKLRPPECGLTRKNRISRALLPSSCVTVKKHEDIPWRSDRGKIKHWEFGVSRPPPPEVRAQVMQKGSCVGSLEMGVPGDKVAPAVCQEHEGSNPEGPLRAKPSRQTSGSLCLPGRTAPSPRLTQGSREASTARLGLRLPRGRLPQSAAREPCGSLRCPGGRLRLIELVATAACDPFPLFNHSPVPLSEPFLGSSNTWNCHTCPPITGDLVKQFLLFDSKRVKKPRIDYRWPATLRSRQQILVGICSRIRIAEGTSRSNDRRRAISHGRIAGRATLMRSEGRSQVVGGRSGDRSGHSMDPSLPVHRFGSHVPSHALNSHGATMFCVDLRSNSDMISDREMNVNGATGHQPVSSWKLLCFAAYTRADSLATNLLTMPTMVIEMSMEQLRNERAGEPDIPEKTRRPAASSGHDSHMRKYRYLKIFSSHTACEEEWSRVRVSSIEWADSGCLTFWRGPQWLSGLPAHLPSRRTGFDPRPGHTRIFNVGIVPDYVTARRVFSGISRFPRC</sequence>
<proteinExistence type="predicted"/>
<dbReference type="EMBL" id="JARBHB010000002">
    <property type="protein sequence ID" value="KAJ8893689.1"/>
    <property type="molecule type" value="Genomic_DNA"/>
</dbReference>
<evidence type="ECO:0000256" key="1">
    <source>
        <dbReference type="SAM" id="MobiDB-lite"/>
    </source>
</evidence>
<feature type="compositionally biased region" description="Basic and acidic residues" evidence="1">
    <location>
        <begin position="457"/>
        <end position="469"/>
    </location>
</feature>
<accession>A0ABQ9IAJ3</accession>
<evidence type="ECO:0000313" key="2">
    <source>
        <dbReference type="EMBL" id="KAJ8893689.1"/>
    </source>
</evidence>
<feature type="region of interest" description="Disordered" evidence="1">
    <location>
        <begin position="457"/>
        <end position="477"/>
    </location>
</feature>
<feature type="region of interest" description="Disordered" evidence="1">
    <location>
        <begin position="155"/>
        <end position="201"/>
    </location>
</feature>
<dbReference type="Proteomes" id="UP001159363">
    <property type="component" value="Chromosome 2"/>
</dbReference>